<accession>A0A0A7EIK5</accession>
<evidence type="ECO:0000259" key="3">
    <source>
        <dbReference type="Pfam" id="PF26109"/>
    </source>
</evidence>
<reference evidence="4 5" key="1">
    <citation type="submission" date="2014-11" db="EMBL/GenBank/DDBJ databases">
        <title>Complete Genome Sequence of Pseudoalteromonas sp. Strain OCN003 Isolated from Kaneohe Bay, Oahu, Hawaii.</title>
        <authorList>
            <person name="Beurmann S."/>
            <person name="Videau P."/>
            <person name="Ushijima B."/>
            <person name="Smith A.M."/>
            <person name="Aeby G.S."/>
            <person name="Callahan S.M."/>
            <person name="Belcaid M."/>
        </authorList>
    </citation>
    <scope>NUCLEOTIDE SEQUENCE [LARGE SCALE GENOMIC DNA]</scope>
    <source>
        <strain evidence="4 5">OCN003</strain>
    </source>
</reference>
<dbReference type="InterPro" id="IPR051534">
    <property type="entry name" value="CBASS_pafABC_assoc_protein"/>
</dbReference>
<dbReference type="Pfam" id="PF26109">
    <property type="entry name" value="WHD_BrxR"/>
    <property type="match status" value="1"/>
</dbReference>
<dbReference type="PANTHER" id="PTHR34580:SF3">
    <property type="entry name" value="PROTEIN PAFB"/>
    <property type="match status" value="1"/>
</dbReference>
<dbReference type="PANTHER" id="PTHR34580">
    <property type="match status" value="1"/>
</dbReference>
<keyword evidence="5" id="KW-1185">Reference proteome</keyword>
<dbReference type="EMBL" id="CP009889">
    <property type="protein sequence ID" value="AIY66495.1"/>
    <property type="molecule type" value="Genomic_DNA"/>
</dbReference>
<organism evidence="4 5">
    <name type="scientific">Pseudoalteromonas piratica</name>
    <dbReference type="NCBI Taxonomy" id="1348114"/>
    <lineage>
        <taxon>Bacteria</taxon>
        <taxon>Pseudomonadati</taxon>
        <taxon>Pseudomonadota</taxon>
        <taxon>Gammaproteobacteria</taxon>
        <taxon>Alteromonadales</taxon>
        <taxon>Pseudoalteromonadaceae</taxon>
        <taxon>Pseudoalteromonas</taxon>
    </lineage>
</organism>
<dbReference type="eggNOG" id="COG2378">
    <property type="taxonomic scope" value="Bacteria"/>
</dbReference>
<evidence type="ECO:0000313" key="5">
    <source>
        <dbReference type="Proteomes" id="UP000030341"/>
    </source>
</evidence>
<gene>
    <name evidence="4" type="ORF">OM33_15165</name>
</gene>
<name>A0A0A7EIK5_9GAMM</name>
<dbReference type="STRING" id="1348114.OM33_15165"/>
<dbReference type="RefSeq" id="WP_040134756.1">
    <property type="nucleotide sequence ID" value="NZ_CP009889.1"/>
</dbReference>
<dbReference type="InterPro" id="IPR059020">
    <property type="entry name" value="CapW_CTD"/>
</dbReference>
<dbReference type="InterPro" id="IPR059019">
    <property type="entry name" value="WHD_CapW"/>
</dbReference>
<dbReference type="KEGG" id="pseo:OM33_15165"/>
<dbReference type="AlphaFoldDB" id="A0A0A7EIK5"/>
<evidence type="ECO:0000313" key="4">
    <source>
        <dbReference type="EMBL" id="AIY66495.1"/>
    </source>
</evidence>
<protein>
    <submittedName>
        <fullName evidence="4">Uncharacterized protein</fullName>
    </submittedName>
</protein>
<feature type="domain" description="WYL" evidence="1">
    <location>
        <begin position="110"/>
        <end position="174"/>
    </location>
</feature>
<dbReference type="Pfam" id="PF13280">
    <property type="entry name" value="WYL"/>
    <property type="match status" value="1"/>
</dbReference>
<dbReference type="PROSITE" id="PS52050">
    <property type="entry name" value="WYL"/>
    <property type="match status" value="1"/>
</dbReference>
<evidence type="ECO:0000259" key="2">
    <source>
        <dbReference type="Pfam" id="PF26107"/>
    </source>
</evidence>
<feature type="domain" description="DNA-binding transcriptional repressor CapW winged helix-turn-helix" evidence="3">
    <location>
        <begin position="7"/>
        <end position="83"/>
    </location>
</feature>
<dbReference type="PIRSF" id="PIRSF015558">
    <property type="entry name" value="Txn_reg_DeoR_prd"/>
    <property type="match status" value="1"/>
</dbReference>
<feature type="domain" description="DNA-binding transcriptional repressor CapW C-terminal dimerisation" evidence="2">
    <location>
        <begin position="197"/>
        <end position="264"/>
    </location>
</feature>
<evidence type="ECO:0000259" key="1">
    <source>
        <dbReference type="Pfam" id="PF13280"/>
    </source>
</evidence>
<dbReference type="Proteomes" id="UP000030341">
    <property type="component" value="Chromosome 2"/>
</dbReference>
<proteinExistence type="predicted"/>
<dbReference type="Pfam" id="PF26107">
    <property type="entry name" value="BrxR_CTD"/>
    <property type="match status" value="1"/>
</dbReference>
<sequence length="271" mass="31957">MRWEDIKRYQVIEALLLWEGKLNARQLMDYFETSRPTAQKYISEYKLLNPTGFEFISQQRAHIAKPNFTPQFIDFAFSTYHALFNLQSSQAVTSLVETLPQVHRNISPQLVRPILQAIRYQLRLDIGYISLSSPEFEDRIIQPHSLVFDGTRYHVRAFCEKNQDYRDFVLSRFSGEYAFEGDASHDQSQDIRWQTEVELVVCPDHRLNDLQKQVIAHDYQMKDQKLVLKTRAALLKYLLQHLRLDIYQAAAEQQQIVIEPECRKQLSPYIS</sequence>
<dbReference type="InterPro" id="IPR026881">
    <property type="entry name" value="WYL_dom"/>
</dbReference>
<dbReference type="InterPro" id="IPR016634">
    <property type="entry name" value="CapW-like"/>
</dbReference>
<dbReference type="OrthoDB" id="6400324at2"/>
<dbReference type="HOGENOM" id="CLU_054168_2_0_6"/>